<keyword evidence="3" id="KW-1185">Reference proteome</keyword>
<dbReference type="AlphaFoldDB" id="A0A1Z2XRX7"/>
<dbReference type="KEGG" id="amur:ADH66_11220"/>
<reference evidence="2 4" key="3">
    <citation type="submission" date="2020-11" db="EMBL/GenBank/DDBJ databases">
        <title>Closed and high quality bacterial genomes of the OMM12 community.</title>
        <authorList>
            <person name="Marbouty M."/>
            <person name="Lamy-Besnier Q."/>
            <person name="Debarbieux L."/>
            <person name="Koszul R."/>
        </authorList>
    </citation>
    <scope>NUCLEOTIDE SEQUENCE [LARGE SCALE GENOMIC DNA]</scope>
    <source>
        <strain evidence="2 4">KB18</strain>
    </source>
</reference>
<sequence>MTMKSNLTEFVTKCIALRNSSALPIGTSELLRLLLSCDYDLYETLYHFSRIKEYTQDDLAALLSVVPPSQPLHDLSLNSIHAMIPRWTATKYHTAPIQEVLEDIRAKILSHLIGVHVYHSNLNPRNPKSPDYPYMLLISKEQSVFLDINRRRSFKYTYTDSKSDQGGNCKCIM</sequence>
<accession>A0A1Z2XRX7</accession>
<organism evidence="2 4">
    <name type="scientific">Acutalibacter muris</name>
    <dbReference type="NCBI Taxonomy" id="1796620"/>
    <lineage>
        <taxon>Bacteria</taxon>
        <taxon>Bacillati</taxon>
        <taxon>Bacillota</taxon>
        <taxon>Clostridia</taxon>
        <taxon>Eubacteriales</taxon>
        <taxon>Acutalibacteraceae</taxon>
        <taxon>Acutalibacter</taxon>
    </lineage>
</organism>
<dbReference type="RefSeq" id="WP_066540834.1">
    <property type="nucleotide sequence ID" value="NZ_CAQHGX010000024.1"/>
</dbReference>
<evidence type="ECO:0000313" key="4">
    <source>
        <dbReference type="Proteomes" id="UP000596035"/>
    </source>
</evidence>
<name>A0A1Z2XRX7_9FIRM</name>
<evidence type="ECO:0000313" key="3">
    <source>
        <dbReference type="Proteomes" id="UP000196710"/>
    </source>
</evidence>
<evidence type="ECO:0000313" key="2">
    <source>
        <dbReference type="EMBL" id="QQR30448.1"/>
    </source>
</evidence>
<evidence type="ECO:0000313" key="1">
    <source>
        <dbReference type="EMBL" id="ASB41175.1"/>
    </source>
</evidence>
<dbReference type="EMBL" id="CP021422">
    <property type="protein sequence ID" value="ASB41175.1"/>
    <property type="molecule type" value="Genomic_DNA"/>
</dbReference>
<gene>
    <name evidence="1" type="ORF">ADH66_11220</name>
    <name evidence="2" type="ORF">I5Q82_01535</name>
</gene>
<reference evidence="3" key="2">
    <citation type="submission" date="2017-05" db="EMBL/GenBank/DDBJ databases">
        <title>Improved OligoMM genomes.</title>
        <authorList>
            <person name="Garzetti D."/>
        </authorList>
    </citation>
    <scope>NUCLEOTIDE SEQUENCE [LARGE SCALE GENOMIC DNA]</scope>
    <source>
        <strain evidence="3">KB18</strain>
    </source>
</reference>
<protein>
    <submittedName>
        <fullName evidence="2">Uncharacterized protein</fullName>
    </submittedName>
</protein>
<proteinExistence type="predicted"/>
<dbReference type="EMBL" id="CP065321">
    <property type="protein sequence ID" value="QQR30448.1"/>
    <property type="molecule type" value="Genomic_DNA"/>
</dbReference>
<dbReference type="Proteomes" id="UP000596035">
    <property type="component" value="Chromosome"/>
</dbReference>
<dbReference type="Proteomes" id="UP000196710">
    <property type="component" value="Chromosome"/>
</dbReference>
<reference evidence="1" key="1">
    <citation type="journal article" date="2017" name="Genome Announc.">
        <title>High-Quality Whole-Genome Sequences of the Oligo-Mouse-Microbiota Bacterial Community.</title>
        <authorList>
            <person name="Garzetti D."/>
            <person name="Brugiroux S."/>
            <person name="Bunk B."/>
            <person name="Pukall R."/>
            <person name="McCoy K.D."/>
            <person name="Macpherson A.J."/>
            <person name="Stecher B."/>
        </authorList>
    </citation>
    <scope>NUCLEOTIDE SEQUENCE</scope>
    <source>
        <strain evidence="1">KB18</strain>
    </source>
</reference>